<dbReference type="Pfam" id="PF18735">
    <property type="entry name" value="HEPN_RiboL-PSP"/>
    <property type="match status" value="1"/>
</dbReference>
<feature type="domain" description="RiboL-PSP-HEPN" evidence="1">
    <location>
        <begin position="23"/>
        <end position="212"/>
    </location>
</feature>
<proteinExistence type="predicted"/>
<gene>
    <name evidence="2" type="ORF">HNR65_000494</name>
</gene>
<evidence type="ECO:0000313" key="2">
    <source>
        <dbReference type="EMBL" id="MBA2880187.1"/>
    </source>
</evidence>
<dbReference type="AlphaFoldDB" id="A0A7W0HJH8"/>
<name>A0A7W0HJH8_9BACT</name>
<dbReference type="EMBL" id="JACDUS010000001">
    <property type="protein sequence ID" value="MBA2880187.1"/>
    <property type="molecule type" value="Genomic_DNA"/>
</dbReference>
<dbReference type="RefSeq" id="WP_181549846.1">
    <property type="nucleotide sequence ID" value="NZ_JACDUS010000001.1"/>
</dbReference>
<dbReference type="Proteomes" id="UP000525298">
    <property type="component" value="Unassembled WGS sequence"/>
</dbReference>
<dbReference type="InterPro" id="IPR041519">
    <property type="entry name" value="HEPN_RiboL-PSP"/>
</dbReference>
<keyword evidence="3" id="KW-1185">Reference proteome</keyword>
<comment type="caution">
    <text evidence="2">The sequence shown here is derived from an EMBL/GenBank/DDBJ whole genome shotgun (WGS) entry which is preliminary data.</text>
</comment>
<protein>
    <recommendedName>
        <fullName evidence="1">RiboL-PSP-HEPN domain-containing protein</fullName>
    </recommendedName>
</protein>
<sequence>MALKNKMRRRAKKPPHIDSLKTNFQEIDRILEIHGEISGSGPGYKHNVQVLNKSAVVLLLACWEAYIEDLADNSFYFMLSKSKQPQVFPDHVLSNAAKEIKKSNSDVWSLANMGWKTVMQDHKNKILEKYTVQGAFNTPSPKNIDALFSNLIGYKSISRTWYWPAMSIENSKKKLEELIELRGSIAHRVQSAKKVTKTHVKDSKAFIFRLAIISNNRVVKYIEDQVGIKPWRTLRYQKTR</sequence>
<evidence type="ECO:0000259" key="1">
    <source>
        <dbReference type="Pfam" id="PF18735"/>
    </source>
</evidence>
<reference evidence="2 3" key="1">
    <citation type="submission" date="2020-07" db="EMBL/GenBank/DDBJ databases">
        <title>Genomic Encyclopedia of Type Strains, Phase IV (KMG-IV): sequencing the most valuable type-strain genomes for metagenomic binning, comparative biology and taxonomic classification.</title>
        <authorList>
            <person name="Goeker M."/>
        </authorList>
    </citation>
    <scope>NUCLEOTIDE SEQUENCE [LARGE SCALE GENOMIC DNA]</scope>
    <source>
        <strain evidence="2 3">DSM 17721</strain>
    </source>
</reference>
<accession>A0A7W0HJH8</accession>
<evidence type="ECO:0000313" key="3">
    <source>
        <dbReference type="Proteomes" id="UP000525298"/>
    </source>
</evidence>
<organism evidence="2 3">
    <name type="scientific">Desulfosalsimonas propionicica</name>
    <dbReference type="NCBI Taxonomy" id="332175"/>
    <lineage>
        <taxon>Bacteria</taxon>
        <taxon>Pseudomonadati</taxon>
        <taxon>Thermodesulfobacteriota</taxon>
        <taxon>Desulfobacteria</taxon>
        <taxon>Desulfobacterales</taxon>
        <taxon>Desulfosalsimonadaceae</taxon>
        <taxon>Desulfosalsimonas</taxon>
    </lineage>
</organism>